<dbReference type="PANTHER" id="PTHR46577:SF1">
    <property type="entry name" value="HTH-TYPE TRANSCRIPTIONAL REGULATORY PROTEIN GABR"/>
    <property type="match status" value="1"/>
</dbReference>
<organism evidence="7 8">
    <name type="scientific">Fusobacterium ulcerans</name>
    <dbReference type="NCBI Taxonomy" id="861"/>
    <lineage>
        <taxon>Bacteria</taxon>
        <taxon>Fusobacteriati</taxon>
        <taxon>Fusobacteriota</taxon>
        <taxon>Fusobacteriia</taxon>
        <taxon>Fusobacteriales</taxon>
        <taxon>Fusobacteriaceae</taxon>
        <taxon>Fusobacterium</taxon>
    </lineage>
</organism>
<dbReference type="InterPro" id="IPR036390">
    <property type="entry name" value="WH_DNA-bd_sf"/>
</dbReference>
<dbReference type="InterPro" id="IPR015421">
    <property type="entry name" value="PyrdxlP-dep_Trfase_major"/>
</dbReference>
<comment type="similarity">
    <text evidence="1">In the C-terminal section; belongs to the class-I pyridoxal-phosphate-dependent aminotransferase family.</text>
</comment>
<dbReference type="InterPro" id="IPR015424">
    <property type="entry name" value="PyrdxlP-dep_Trfase"/>
</dbReference>
<name>A0AAX2J792_9FUSO</name>
<accession>A0AAX2J792</accession>
<dbReference type="Proteomes" id="UP000249008">
    <property type="component" value="Chromosome 1"/>
</dbReference>
<keyword evidence="7" id="KW-0032">Aminotransferase</keyword>
<dbReference type="AlphaFoldDB" id="A0AAX2J792"/>
<dbReference type="GeneID" id="78454627"/>
<sequence length="482" mass="55401">MKLNFLIYKDSPHKIYLQLYDSIKNMIETGEALPNEKLPSIRQVAIKFDINTLTVLKAYDLLEKNNYIYKLSGKGCFVKEKNKLISNTQKPVINNFAIINKDINFASATPAADLYPVGIFQELINDIFNNYGEKAFNYFNTQGLLELRETIAEKLKNNNIYTSPNNIQIVSGSQQALDLIKKIILKRKTTTMVAANPTYYGAINTFSEIAKMISVSLEEDGINIEELEKILQKNKVDFIYTMINFESPTGISWSTEKKKKILELSEKYNFTIIEDDCHSHLYYYNNVATPLKAMDRKNKVIYINSFSKLIMPGLRLGYMIVPSNLISDIIAAKFSADISSAGLIQLALHLFLKRGYFEPHIEKLRAAFKEKYELTLSLLGEIKEIELPYIPNGGFYIWIKLPKGLNSNVFYNVLKERHVSILPDSVFHINDEQENDHIRLSFAAVSKDEIIRGIQIIKKSLEEFSQKKDFLFKEDFISLLLR</sequence>
<evidence type="ECO:0000256" key="4">
    <source>
        <dbReference type="ARBA" id="ARBA00023125"/>
    </source>
</evidence>
<evidence type="ECO:0000313" key="7">
    <source>
        <dbReference type="EMBL" id="SQI99321.1"/>
    </source>
</evidence>
<dbReference type="Gene3D" id="3.40.640.10">
    <property type="entry name" value="Type I PLP-dependent aspartate aminotransferase-like (Major domain)"/>
    <property type="match status" value="1"/>
</dbReference>
<evidence type="ECO:0000256" key="1">
    <source>
        <dbReference type="ARBA" id="ARBA00005384"/>
    </source>
</evidence>
<keyword evidence="5" id="KW-0804">Transcription</keyword>
<dbReference type="PANTHER" id="PTHR46577">
    <property type="entry name" value="HTH-TYPE TRANSCRIPTIONAL REGULATORY PROTEIN GABR"/>
    <property type="match status" value="1"/>
</dbReference>
<dbReference type="RefSeq" id="WP_005982661.1">
    <property type="nucleotide sequence ID" value="NZ_CABKNW010000008.1"/>
</dbReference>
<reference evidence="7 8" key="1">
    <citation type="submission" date="2018-06" db="EMBL/GenBank/DDBJ databases">
        <authorList>
            <consortium name="Pathogen Informatics"/>
            <person name="Doyle S."/>
        </authorList>
    </citation>
    <scope>NUCLEOTIDE SEQUENCE [LARGE SCALE GENOMIC DNA]</scope>
    <source>
        <strain evidence="7 8">NCTC12112</strain>
    </source>
</reference>
<dbReference type="InterPro" id="IPR004839">
    <property type="entry name" value="Aminotransferase_I/II_large"/>
</dbReference>
<dbReference type="EMBL" id="LS483487">
    <property type="protein sequence ID" value="SQI99321.1"/>
    <property type="molecule type" value="Genomic_DNA"/>
</dbReference>
<dbReference type="GO" id="GO:0003700">
    <property type="term" value="F:DNA-binding transcription factor activity"/>
    <property type="evidence" value="ECO:0007669"/>
    <property type="project" value="InterPro"/>
</dbReference>
<evidence type="ECO:0000259" key="6">
    <source>
        <dbReference type="PROSITE" id="PS50949"/>
    </source>
</evidence>
<dbReference type="GO" id="GO:0030170">
    <property type="term" value="F:pyridoxal phosphate binding"/>
    <property type="evidence" value="ECO:0007669"/>
    <property type="project" value="InterPro"/>
</dbReference>
<dbReference type="EC" id="2.6.1.39" evidence="7"/>
<keyword evidence="3" id="KW-0805">Transcription regulation</keyword>
<proteinExistence type="inferred from homology"/>
<dbReference type="InterPro" id="IPR036388">
    <property type="entry name" value="WH-like_DNA-bd_sf"/>
</dbReference>
<dbReference type="SUPFAM" id="SSF46785">
    <property type="entry name" value="Winged helix' DNA-binding domain"/>
    <property type="match status" value="1"/>
</dbReference>
<dbReference type="SUPFAM" id="SSF53383">
    <property type="entry name" value="PLP-dependent transferases"/>
    <property type="match status" value="1"/>
</dbReference>
<dbReference type="InterPro" id="IPR000524">
    <property type="entry name" value="Tscrpt_reg_HTH_GntR"/>
</dbReference>
<dbReference type="SMART" id="SM00345">
    <property type="entry name" value="HTH_GNTR"/>
    <property type="match status" value="1"/>
</dbReference>
<feature type="domain" description="HTH gntR-type" evidence="6">
    <location>
        <begin position="13"/>
        <end position="81"/>
    </location>
</feature>
<keyword evidence="4" id="KW-0238">DNA-binding</keyword>
<dbReference type="CDD" id="cd00609">
    <property type="entry name" value="AAT_like"/>
    <property type="match status" value="1"/>
</dbReference>
<protein>
    <submittedName>
        <fullName evidence="7">2-aminoadipate transaminase</fullName>
        <ecNumber evidence="7">2.6.1.39</ecNumber>
    </submittedName>
</protein>
<dbReference type="GO" id="GO:0047536">
    <property type="term" value="F:2-aminoadipate transaminase activity"/>
    <property type="evidence" value="ECO:0007669"/>
    <property type="project" value="UniProtKB-EC"/>
</dbReference>
<evidence type="ECO:0000256" key="2">
    <source>
        <dbReference type="ARBA" id="ARBA00022898"/>
    </source>
</evidence>
<dbReference type="PROSITE" id="PS50949">
    <property type="entry name" value="HTH_GNTR"/>
    <property type="match status" value="1"/>
</dbReference>
<evidence type="ECO:0000256" key="5">
    <source>
        <dbReference type="ARBA" id="ARBA00023163"/>
    </source>
</evidence>
<dbReference type="CDD" id="cd07377">
    <property type="entry name" value="WHTH_GntR"/>
    <property type="match status" value="1"/>
</dbReference>
<dbReference type="KEGG" id="ful:C4N20_07390"/>
<evidence type="ECO:0000256" key="3">
    <source>
        <dbReference type="ARBA" id="ARBA00023015"/>
    </source>
</evidence>
<dbReference type="Pfam" id="PF00392">
    <property type="entry name" value="GntR"/>
    <property type="match status" value="1"/>
</dbReference>
<dbReference type="GO" id="GO:0003677">
    <property type="term" value="F:DNA binding"/>
    <property type="evidence" value="ECO:0007669"/>
    <property type="project" value="UniProtKB-KW"/>
</dbReference>
<dbReference type="InterPro" id="IPR051446">
    <property type="entry name" value="HTH_trans_reg/aminotransferase"/>
</dbReference>
<gene>
    <name evidence="7" type="primary">lysN_1</name>
    <name evidence="7" type="ORF">NCTC12112_00025</name>
</gene>
<dbReference type="InterPro" id="IPR015422">
    <property type="entry name" value="PyrdxlP-dep_Trfase_small"/>
</dbReference>
<keyword evidence="7" id="KW-0808">Transferase</keyword>
<dbReference type="Gene3D" id="3.90.1150.10">
    <property type="entry name" value="Aspartate Aminotransferase, domain 1"/>
    <property type="match status" value="1"/>
</dbReference>
<dbReference type="Pfam" id="PF00155">
    <property type="entry name" value="Aminotran_1_2"/>
    <property type="match status" value="1"/>
</dbReference>
<dbReference type="Gene3D" id="1.10.10.10">
    <property type="entry name" value="Winged helix-like DNA-binding domain superfamily/Winged helix DNA-binding domain"/>
    <property type="match status" value="1"/>
</dbReference>
<keyword evidence="2" id="KW-0663">Pyridoxal phosphate</keyword>
<evidence type="ECO:0000313" key="8">
    <source>
        <dbReference type="Proteomes" id="UP000249008"/>
    </source>
</evidence>